<feature type="region of interest" description="Disordered" evidence="1">
    <location>
        <begin position="76"/>
        <end position="122"/>
    </location>
</feature>
<dbReference type="EMBL" id="MN739769">
    <property type="protein sequence ID" value="QHT25521.1"/>
    <property type="molecule type" value="Genomic_DNA"/>
</dbReference>
<name>A0A6C0EA80_9ZZZZ</name>
<dbReference type="AlphaFoldDB" id="A0A6C0EA80"/>
<accession>A0A6C0EA80</accession>
<proteinExistence type="predicted"/>
<feature type="compositionally biased region" description="Basic residues" evidence="1">
    <location>
        <begin position="1142"/>
        <end position="1176"/>
    </location>
</feature>
<reference evidence="2" key="1">
    <citation type="journal article" date="2020" name="Nature">
        <title>Giant virus diversity and host interactions through global metagenomics.</title>
        <authorList>
            <person name="Schulz F."/>
            <person name="Roux S."/>
            <person name="Paez-Espino D."/>
            <person name="Jungbluth S."/>
            <person name="Walsh D.A."/>
            <person name="Denef V.J."/>
            <person name="McMahon K.D."/>
            <person name="Konstantinidis K.T."/>
            <person name="Eloe-Fadrosh E.A."/>
            <person name="Kyrpides N.C."/>
            <person name="Woyke T."/>
        </authorList>
    </citation>
    <scope>NUCLEOTIDE SEQUENCE</scope>
    <source>
        <strain evidence="2">GVMAG-M-3300023179-152</strain>
    </source>
</reference>
<feature type="compositionally biased region" description="Acidic residues" evidence="1">
    <location>
        <begin position="82"/>
        <end position="117"/>
    </location>
</feature>
<sequence>MKKPPTKNKTEKNKKDETEKNKKNKKDETEKNKKDEPHTKKSRTDPKNVDTNEPRNPSIFSRIFFPPIFKSSKSIVKMNNDNDNDDNDDDDDKMNNDDDNGDDDDDDKMNNGDDDDNGVGSVPVISANTVTNLLEVNIEKIKNKCENGEVATKDTCSLNVTLNVTELILFAIIQTILEIYDADHDLNRSKYDKNPLVEYCRSFYGKYPKFVFINNNIIELNNDNLEDIYKDVRWNSTSQSAIKKNMENILKGLDPIFLSKFGRIPYTSSMTEEPKSLINLQHSLKTKDIDLTIVETHRGGLPNNTSVNINNTRDVSIMLKGTASTRFDLGSMGFPLIKNNDVETVFCSLPHKPNTDGYNYTNRQDPITGPKSPLCRFFSNYFPNSFTIVIKKSELNSVKLTEIFRQMGDYFSNFRNTNEGVAKMLEEQINQKKKETGFFRGSSDDETYLLHMFMDINKDDKGEPTFKPTFSIQKGQITADQVTEALYGVKHRCLSSKKATTPIEDSLLILDDKITAFVKFCHILYGKTIGDGMAIEIVKILAKIFGITVNLLSNDVCCTYRNVFVNGFSTRQAPSSLAGTGLGSLTNYRNVEILSMIKPTTTTLSQCIEVIINKGNDDYHPTEPTTFINSLEIDGIDKNALDDILTCAYRKIYNDEYNSITIEKQNDIITLIKKLKEAENLTIEETDCELLKELCLNPQLLFIKTKVDNSFENFKNRLRNILKKIQVDYPELIKTRVSGDVQIASTVERGISLVSSMEQLLGEVYPCNNDVLGLKKIVLYFLTVVIQQSISATRIIGRYIEMLKESLIQTIEVQTGDIKGLNSNSSYEDLLAVFNVVFGGFRPDYQNDDIELTRYKNRQLAKQPLNLLKFILRSFEAINQWENSINGIKEFLTYETSGKLYENPAYSNLYQYINSNYKEIIEGSHAASAIQSLEVINTFTDFSQGILSQNSQNLLSEINSQNLLSEIITEEKKNEITEDEINKEAKDNLPYSISNMLANLEDAEKIKAMILKHTEISSQEEYEDKKILLNKLAKPDLYIIGSKTGESPESMNPFIQQPPVPISPQRNVTDFLFITPSPKKPARTDNDFVESQNQEDDLNTALAAAIGGDIYTHDQNEIGEDEKDDEPEEANTKMEAGFYGKPSRKTKNKRNKITRNKKSKNNQTKKHKRTKRRKVI</sequence>
<dbReference type="PANTHER" id="PTHR36812">
    <property type="entry name" value="NEUROFILAMENT TRIPLET M PROTEIN-LIKE PROTEIN"/>
    <property type="match status" value="1"/>
</dbReference>
<feature type="region of interest" description="Disordered" evidence="1">
    <location>
        <begin position="1"/>
        <end position="64"/>
    </location>
</feature>
<evidence type="ECO:0000313" key="2">
    <source>
        <dbReference type="EMBL" id="QHT25521.1"/>
    </source>
</evidence>
<organism evidence="2">
    <name type="scientific">viral metagenome</name>
    <dbReference type="NCBI Taxonomy" id="1070528"/>
    <lineage>
        <taxon>unclassified sequences</taxon>
        <taxon>metagenomes</taxon>
        <taxon>organismal metagenomes</taxon>
    </lineage>
</organism>
<feature type="region of interest" description="Disordered" evidence="1">
    <location>
        <begin position="1117"/>
        <end position="1176"/>
    </location>
</feature>
<feature type="compositionally biased region" description="Acidic residues" evidence="1">
    <location>
        <begin position="1117"/>
        <end position="1129"/>
    </location>
</feature>
<dbReference type="PANTHER" id="PTHR36812:SF9">
    <property type="entry name" value="MYB-LIKE PROTEIN X ISOFORM X1"/>
    <property type="match status" value="1"/>
</dbReference>
<protein>
    <submittedName>
        <fullName evidence="2">Uncharacterized protein</fullName>
    </submittedName>
</protein>
<feature type="compositionally biased region" description="Basic and acidic residues" evidence="1">
    <location>
        <begin position="8"/>
        <end position="53"/>
    </location>
</feature>
<evidence type="ECO:0000256" key="1">
    <source>
        <dbReference type="SAM" id="MobiDB-lite"/>
    </source>
</evidence>